<comment type="caution">
    <text evidence="1">The sequence shown here is derived from an EMBL/GenBank/DDBJ whole genome shotgun (WGS) entry which is preliminary data.</text>
</comment>
<sequence>MQKFQGRVGVHNTRISHGSSVIVRSCMRERERERYIVGLIKDDGHCTCLCLCCDAPARDEALAGSVLAAVCPAGPGGQDTPGEDKYTTQYDNVDIDAILNNERILKNYVNYLLDK</sequence>
<evidence type="ECO:0000313" key="1">
    <source>
        <dbReference type="EMBL" id="KAJ8872136.1"/>
    </source>
</evidence>
<protein>
    <submittedName>
        <fullName evidence="1">Uncharacterized protein</fullName>
    </submittedName>
</protein>
<accession>A0ABQ9GJA3</accession>
<dbReference type="Pfam" id="PF03392">
    <property type="entry name" value="OS-D"/>
    <property type="match status" value="1"/>
</dbReference>
<dbReference type="Proteomes" id="UP001159363">
    <property type="component" value="Chromosome 10"/>
</dbReference>
<evidence type="ECO:0000313" key="2">
    <source>
        <dbReference type="Proteomes" id="UP001159363"/>
    </source>
</evidence>
<dbReference type="InterPro" id="IPR036682">
    <property type="entry name" value="OS_D_A10/PebIII_sf"/>
</dbReference>
<organism evidence="1 2">
    <name type="scientific">Dryococelus australis</name>
    <dbReference type="NCBI Taxonomy" id="614101"/>
    <lineage>
        <taxon>Eukaryota</taxon>
        <taxon>Metazoa</taxon>
        <taxon>Ecdysozoa</taxon>
        <taxon>Arthropoda</taxon>
        <taxon>Hexapoda</taxon>
        <taxon>Insecta</taxon>
        <taxon>Pterygota</taxon>
        <taxon>Neoptera</taxon>
        <taxon>Polyneoptera</taxon>
        <taxon>Phasmatodea</taxon>
        <taxon>Verophasmatodea</taxon>
        <taxon>Anareolatae</taxon>
        <taxon>Phasmatidae</taxon>
        <taxon>Eurycanthinae</taxon>
        <taxon>Dryococelus</taxon>
    </lineage>
</organism>
<proteinExistence type="predicted"/>
<reference evidence="1 2" key="1">
    <citation type="submission" date="2023-02" db="EMBL/GenBank/DDBJ databases">
        <title>LHISI_Scaffold_Assembly.</title>
        <authorList>
            <person name="Stuart O.P."/>
            <person name="Cleave R."/>
            <person name="Magrath M.J.L."/>
            <person name="Mikheyev A.S."/>
        </authorList>
    </citation>
    <scope>NUCLEOTIDE SEQUENCE [LARGE SCALE GENOMIC DNA]</scope>
    <source>
        <strain evidence="1">Daus_M_001</strain>
        <tissue evidence="1">Leg muscle</tissue>
    </source>
</reference>
<dbReference type="SUPFAM" id="SSF100910">
    <property type="entry name" value="Chemosensory protein Csp2"/>
    <property type="match status" value="1"/>
</dbReference>
<name>A0ABQ9GJA3_9NEOP</name>
<dbReference type="InterPro" id="IPR005055">
    <property type="entry name" value="A10/PebIII"/>
</dbReference>
<dbReference type="EMBL" id="JARBHB010000011">
    <property type="protein sequence ID" value="KAJ8872136.1"/>
    <property type="molecule type" value="Genomic_DNA"/>
</dbReference>
<dbReference type="Gene3D" id="1.10.2080.10">
    <property type="entry name" value="Insect odorant-binding protein A10/Ejaculatory bulb-specific protein 3"/>
    <property type="match status" value="1"/>
</dbReference>
<keyword evidence="2" id="KW-1185">Reference proteome</keyword>
<gene>
    <name evidence="1" type="ORF">PR048_025738</name>
</gene>